<reference evidence="1 2" key="1">
    <citation type="journal article" date="2016" name="Mol. Biol. Evol.">
        <title>Comparative Genomics of Early-Diverging Mushroom-Forming Fungi Provides Insights into the Origins of Lignocellulose Decay Capabilities.</title>
        <authorList>
            <person name="Nagy L.G."/>
            <person name="Riley R."/>
            <person name="Tritt A."/>
            <person name="Adam C."/>
            <person name="Daum C."/>
            <person name="Floudas D."/>
            <person name="Sun H."/>
            <person name="Yadav J.S."/>
            <person name="Pangilinan J."/>
            <person name="Larsson K.H."/>
            <person name="Matsuura K."/>
            <person name="Barry K."/>
            <person name="Labutti K."/>
            <person name="Kuo R."/>
            <person name="Ohm R.A."/>
            <person name="Bhattacharya S.S."/>
            <person name="Shirouzu T."/>
            <person name="Yoshinaga Y."/>
            <person name="Martin F.M."/>
            <person name="Grigoriev I.V."/>
            <person name="Hibbett D.S."/>
        </authorList>
    </citation>
    <scope>NUCLEOTIDE SEQUENCE [LARGE SCALE GENOMIC DNA]</scope>
    <source>
        <strain evidence="1 2">HHB12029</strain>
    </source>
</reference>
<evidence type="ECO:0000313" key="1">
    <source>
        <dbReference type="EMBL" id="KZV87708.1"/>
    </source>
</evidence>
<accession>A0A165EUD0</accession>
<dbReference type="Proteomes" id="UP000077266">
    <property type="component" value="Unassembled WGS sequence"/>
</dbReference>
<dbReference type="AlphaFoldDB" id="A0A165EUD0"/>
<protein>
    <submittedName>
        <fullName evidence="1">Uncharacterized protein</fullName>
    </submittedName>
</protein>
<proteinExistence type="predicted"/>
<dbReference type="EMBL" id="KV426117">
    <property type="protein sequence ID" value="KZV87708.1"/>
    <property type="molecule type" value="Genomic_DNA"/>
</dbReference>
<sequence>MTLFTALGFAFLVIALTAACTIIVLRITWKPLSSSHHLDYSQGSDLQQAIPGSSPPVYDWARISTYSILTDPFMCDDGFTEISW</sequence>
<organism evidence="1 2">
    <name type="scientific">Exidia glandulosa HHB12029</name>
    <dbReference type="NCBI Taxonomy" id="1314781"/>
    <lineage>
        <taxon>Eukaryota</taxon>
        <taxon>Fungi</taxon>
        <taxon>Dikarya</taxon>
        <taxon>Basidiomycota</taxon>
        <taxon>Agaricomycotina</taxon>
        <taxon>Agaricomycetes</taxon>
        <taxon>Auriculariales</taxon>
        <taxon>Exidiaceae</taxon>
        <taxon>Exidia</taxon>
    </lineage>
</organism>
<keyword evidence="2" id="KW-1185">Reference proteome</keyword>
<name>A0A165EUD0_EXIGL</name>
<evidence type="ECO:0000313" key="2">
    <source>
        <dbReference type="Proteomes" id="UP000077266"/>
    </source>
</evidence>
<dbReference type="InParanoid" id="A0A165EUD0"/>
<gene>
    <name evidence="1" type="ORF">EXIGLDRAFT_773346</name>
</gene>